<feature type="domain" description="YhcG PDDEXK nuclease" evidence="1">
    <location>
        <begin position="167"/>
        <end position="320"/>
    </location>
</feature>
<dbReference type="Gene3D" id="3.40.1350.10">
    <property type="match status" value="1"/>
</dbReference>
<keyword evidence="4" id="KW-1185">Reference proteome</keyword>
<dbReference type="InterPro" id="IPR009362">
    <property type="entry name" value="YhcG_C"/>
</dbReference>
<keyword evidence="3" id="KW-0540">Nuclease</keyword>
<sequence>MKEFVQEIKILLEKAREKVYAATSYTMIECYWEIGRRIVEKEQQGQNRATYGKEVLQNLSNGLGTGFSTRTLRDMRKCYLTFPEWKDLAHACAKLEWSHIRTITRVIDVNARKYYLKEAAEQNWGVRRLERNINTLYYQRLVSSTNKQPVIDEMVENIKDIKPDSRDFIRNPTVLEFLNIPTNRAYTERQLEQLLIDNLQQFLLELGKGFAFVARQKYIRTETTDFFIDLVFYNYILKCFVVIELKTDKITHQDIGQLDMYVRMFDDLERKEDDNPTIGLLLCTETDRTIAKYSVLNENKQLFASKYLPYLPSEEELEAEIEREKNVLREQGVVYGEEE</sequence>
<dbReference type="RefSeq" id="WP_133582997.1">
    <property type="nucleotide sequence ID" value="NZ_SNYV01000011.1"/>
</dbReference>
<dbReference type="InterPro" id="IPR011856">
    <property type="entry name" value="tRNA_endonuc-like_dom_sf"/>
</dbReference>
<keyword evidence="3" id="KW-0378">Hydrolase</keyword>
<dbReference type="GO" id="GO:0004519">
    <property type="term" value="F:endonuclease activity"/>
    <property type="evidence" value="ECO:0007669"/>
    <property type="project" value="UniProtKB-KW"/>
</dbReference>
<dbReference type="PANTHER" id="PTHR30547:SF5">
    <property type="entry name" value="NUCLEASE YHCG-RELATED"/>
    <property type="match status" value="1"/>
</dbReference>
<evidence type="ECO:0000259" key="2">
    <source>
        <dbReference type="Pfam" id="PF17761"/>
    </source>
</evidence>
<dbReference type="InterPro" id="IPR041527">
    <property type="entry name" value="YhcG_N"/>
</dbReference>
<comment type="caution">
    <text evidence="3">The sequence shown here is derived from an EMBL/GenBank/DDBJ whole genome shotgun (WGS) entry which is preliminary data.</text>
</comment>
<gene>
    <name evidence="3" type="ORF">CLV99_0620</name>
</gene>
<dbReference type="GO" id="GO:0003676">
    <property type="term" value="F:nucleic acid binding"/>
    <property type="evidence" value="ECO:0007669"/>
    <property type="project" value="InterPro"/>
</dbReference>
<evidence type="ECO:0000313" key="4">
    <source>
        <dbReference type="Proteomes" id="UP000295292"/>
    </source>
</evidence>
<dbReference type="Pfam" id="PF17761">
    <property type="entry name" value="DUF1016_N"/>
    <property type="match status" value="1"/>
</dbReference>
<keyword evidence="3" id="KW-0255">Endonuclease</keyword>
<evidence type="ECO:0000313" key="3">
    <source>
        <dbReference type="EMBL" id="TDQ79188.1"/>
    </source>
</evidence>
<dbReference type="AlphaFoldDB" id="A0A4R6WK93"/>
<dbReference type="PANTHER" id="PTHR30547">
    <property type="entry name" value="UNCHARACTERIZED PROTEIN YHCG-RELATED"/>
    <property type="match status" value="1"/>
</dbReference>
<protein>
    <submittedName>
        <fullName evidence="3">Putative nuclease of restriction endonuclease-like (RecB) superfamily</fullName>
    </submittedName>
</protein>
<dbReference type="OrthoDB" id="9801263at2"/>
<name>A0A4R6WK93_9SPHI</name>
<dbReference type="Proteomes" id="UP000295292">
    <property type="component" value="Unassembled WGS sequence"/>
</dbReference>
<accession>A0A4R6WK93</accession>
<organism evidence="3 4">
    <name type="scientific">Sphingobacterium yanglingense</name>
    <dbReference type="NCBI Taxonomy" id="1437280"/>
    <lineage>
        <taxon>Bacteria</taxon>
        <taxon>Pseudomonadati</taxon>
        <taxon>Bacteroidota</taxon>
        <taxon>Sphingobacteriia</taxon>
        <taxon>Sphingobacteriales</taxon>
        <taxon>Sphingobacteriaceae</taxon>
        <taxon>Sphingobacterium</taxon>
    </lineage>
</organism>
<reference evidence="3 4" key="1">
    <citation type="submission" date="2019-03" db="EMBL/GenBank/DDBJ databases">
        <title>Genomic Encyclopedia of Archaeal and Bacterial Type Strains, Phase II (KMG-II): from individual species to whole genera.</title>
        <authorList>
            <person name="Goeker M."/>
        </authorList>
    </citation>
    <scope>NUCLEOTIDE SEQUENCE [LARGE SCALE GENOMIC DNA]</scope>
    <source>
        <strain evidence="3 4">DSM 28353</strain>
    </source>
</reference>
<dbReference type="Pfam" id="PF06250">
    <property type="entry name" value="YhcG_C"/>
    <property type="match status" value="1"/>
</dbReference>
<dbReference type="InterPro" id="IPR053148">
    <property type="entry name" value="PD-DEXK-like_domain"/>
</dbReference>
<evidence type="ECO:0000259" key="1">
    <source>
        <dbReference type="Pfam" id="PF06250"/>
    </source>
</evidence>
<feature type="domain" description="YhcG N-terminal" evidence="2">
    <location>
        <begin position="7"/>
        <end position="140"/>
    </location>
</feature>
<dbReference type="EMBL" id="SNYV01000011">
    <property type="protein sequence ID" value="TDQ79188.1"/>
    <property type="molecule type" value="Genomic_DNA"/>
</dbReference>
<proteinExistence type="predicted"/>